<dbReference type="EC" id="3.4.21.53" evidence="5"/>
<dbReference type="SMART" id="SM00382">
    <property type="entry name" value="AAA"/>
    <property type="match status" value="1"/>
</dbReference>
<keyword evidence="6" id="KW-0472">Membrane</keyword>
<reference evidence="9 10" key="1">
    <citation type="journal article" date="2018" name="Environ. Microbiol.">
        <title>Novel energy conservation strategies and behaviour of Pelotomaculum schinkii driving syntrophic propionate catabolism.</title>
        <authorList>
            <person name="Hidalgo-Ahumada C.A.P."/>
            <person name="Nobu M.K."/>
            <person name="Narihiro T."/>
            <person name="Tamaki H."/>
            <person name="Liu W.T."/>
            <person name="Kamagata Y."/>
            <person name="Stams A.J.M."/>
            <person name="Imachi H."/>
            <person name="Sousa D.Z."/>
        </authorList>
    </citation>
    <scope>NUCLEOTIDE SEQUENCE [LARGE SCALE GENOMIC DNA]</scope>
    <source>
        <strain evidence="9 10">MGP</strain>
    </source>
</reference>
<evidence type="ECO:0000313" key="9">
    <source>
        <dbReference type="EMBL" id="TEB12727.1"/>
    </source>
</evidence>
<evidence type="ECO:0000256" key="5">
    <source>
        <dbReference type="PROSITE-ProRule" id="PRU01122"/>
    </source>
</evidence>
<dbReference type="SUPFAM" id="SSF54211">
    <property type="entry name" value="Ribosomal protein S5 domain 2-like"/>
    <property type="match status" value="1"/>
</dbReference>
<comment type="catalytic activity">
    <reaction evidence="5">
        <text>Hydrolysis of proteins in presence of ATP.</text>
        <dbReference type="EC" id="3.4.21.53"/>
    </reaction>
</comment>
<dbReference type="InterPro" id="IPR002078">
    <property type="entry name" value="Sigma_54_int"/>
</dbReference>
<dbReference type="GO" id="GO:0006355">
    <property type="term" value="P:regulation of DNA-templated transcription"/>
    <property type="evidence" value="ECO:0007669"/>
    <property type="project" value="InterPro"/>
</dbReference>
<keyword evidence="6" id="KW-0812">Transmembrane</keyword>
<sequence length="573" mass="61866">MGEFPLGIGSFLTFIQVFFAVIIGLYFWNALKSQQGNKNAVERESKKEMEKLQRLRSISLTEPLSEKTRPTCFSEIIGQTEGLKSLRAALCGPNPQHVIIYGPPGVGKTAAARLVLEEAKKNTNSPFKEDAKFIEIDATTARFDERGIADPLIGSVHDPIYQGAGPMGMAGIPQPKAGAVTKAHGGMLFIDEIGELHSVQLNKLLKVMEDRKVILESAYYSSEDNNIPSHIHDIFQNGLPADFRMVGATTRDADHIAPAIRSRCLEIYFRQLLPDEIEIIAANAAKKIDIPLEPGALEVIKKYATNGREAVNIIQIAGGIVITEGRGEIRAADIEWVVQSGQYTPRPEKKVPPRPQVGLVNGLAVYGPNMGVLLEVEANAIPAGRGQGKLTVTGMVDEEEIGSGARTIRRKSMARSSVENVLTVLRRTVDVDPRDYDIHVNFPGGAPADGPSAGVTIATAVYSAITGKPVDNRVAMTGEISIRGLVKPVGGIVAKVEAARQAGAVKILIPAENYQELFKELPEVEVIPVERLEQVFRVAMKSRPKGKKVELNTSSPLDVLSAAGFGAGHSLSK</sequence>
<evidence type="ECO:0000256" key="6">
    <source>
        <dbReference type="SAM" id="Phobius"/>
    </source>
</evidence>
<dbReference type="PROSITE" id="PS00676">
    <property type="entry name" value="SIGMA54_INTERACT_2"/>
    <property type="match status" value="1"/>
</dbReference>
<keyword evidence="1 5" id="KW-0645">Protease</keyword>
<dbReference type="PANTHER" id="PTHR10046">
    <property type="entry name" value="ATP DEPENDENT LON PROTEASE FAMILY MEMBER"/>
    <property type="match status" value="1"/>
</dbReference>
<organism evidence="9 10">
    <name type="scientific">Pelotomaculum propionicicum</name>
    <dbReference type="NCBI Taxonomy" id="258475"/>
    <lineage>
        <taxon>Bacteria</taxon>
        <taxon>Bacillati</taxon>
        <taxon>Bacillota</taxon>
        <taxon>Clostridia</taxon>
        <taxon>Eubacteriales</taxon>
        <taxon>Desulfotomaculaceae</taxon>
        <taxon>Pelotomaculum</taxon>
    </lineage>
</organism>
<dbReference type="PROSITE" id="PS50045">
    <property type="entry name" value="SIGMA54_INTERACT_4"/>
    <property type="match status" value="1"/>
</dbReference>
<dbReference type="InterPro" id="IPR008268">
    <property type="entry name" value="Peptidase_S16_AS"/>
</dbReference>
<proteinExistence type="inferred from homology"/>
<evidence type="ECO:0000256" key="3">
    <source>
        <dbReference type="ARBA" id="ARBA00022825"/>
    </source>
</evidence>
<keyword evidence="2 5" id="KW-0378">Hydrolase</keyword>
<dbReference type="PROSITE" id="PS01046">
    <property type="entry name" value="LON_SER"/>
    <property type="match status" value="1"/>
</dbReference>
<evidence type="ECO:0000256" key="1">
    <source>
        <dbReference type="ARBA" id="ARBA00022670"/>
    </source>
</evidence>
<dbReference type="AlphaFoldDB" id="A0A4Y7RWS6"/>
<dbReference type="Gene3D" id="3.30.230.10">
    <property type="match status" value="1"/>
</dbReference>
<dbReference type="Pfam" id="PF05362">
    <property type="entry name" value="Lon_C"/>
    <property type="match status" value="1"/>
</dbReference>
<dbReference type="InterPro" id="IPR020568">
    <property type="entry name" value="Ribosomal_Su5_D2-typ_SF"/>
</dbReference>
<comment type="caution">
    <text evidence="9">The sequence shown here is derived from an EMBL/GenBank/DDBJ whole genome shotgun (WGS) entry which is preliminary data.</text>
</comment>
<dbReference type="Gene3D" id="3.40.50.300">
    <property type="entry name" value="P-loop containing nucleotide triphosphate hydrolases"/>
    <property type="match status" value="1"/>
</dbReference>
<dbReference type="GO" id="GO:0030163">
    <property type="term" value="P:protein catabolic process"/>
    <property type="evidence" value="ECO:0007669"/>
    <property type="project" value="InterPro"/>
</dbReference>
<dbReference type="InterPro" id="IPR014721">
    <property type="entry name" value="Ribsml_uS5_D2-typ_fold_subgr"/>
</dbReference>
<dbReference type="Proteomes" id="UP000297597">
    <property type="component" value="Unassembled WGS sequence"/>
</dbReference>
<dbReference type="EMBL" id="QFFZ01000005">
    <property type="protein sequence ID" value="TEB12727.1"/>
    <property type="molecule type" value="Genomic_DNA"/>
</dbReference>
<dbReference type="InterPro" id="IPR027417">
    <property type="entry name" value="P-loop_NTPase"/>
</dbReference>
<dbReference type="Pfam" id="PF01078">
    <property type="entry name" value="Mg_chelatase"/>
    <property type="match status" value="1"/>
</dbReference>
<evidence type="ECO:0000256" key="2">
    <source>
        <dbReference type="ARBA" id="ARBA00022801"/>
    </source>
</evidence>
<feature type="active site" evidence="5">
    <location>
        <position position="452"/>
    </location>
</feature>
<dbReference type="GO" id="GO:0004252">
    <property type="term" value="F:serine-type endopeptidase activity"/>
    <property type="evidence" value="ECO:0007669"/>
    <property type="project" value="UniProtKB-UniRule"/>
</dbReference>
<comment type="similarity">
    <text evidence="5">Belongs to the peptidase S16 family.</text>
</comment>
<feature type="domain" description="Sigma-54 factor interaction" evidence="7">
    <location>
        <begin position="98"/>
        <end position="273"/>
    </location>
</feature>
<evidence type="ECO:0000259" key="8">
    <source>
        <dbReference type="PROSITE" id="PS51786"/>
    </source>
</evidence>
<dbReference type="PROSITE" id="PS51786">
    <property type="entry name" value="LON_PROTEOLYTIC"/>
    <property type="match status" value="1"/>
</dbReference>
<gene>
    <name evidence="9" type="primary">lon2_2</name>
    <name evidence="9" type="ORF">Pmgp_00702</name>
</gene>
<feature type="active site" evidence="5">
    <location>
        <position position="495"/>
    </location>
</feature>
<dbReference type="SUPFAM" id="SSF52540">
    <property type="entry name" value="P-loop containing nucleoside triphosphate hydrolases"/>
    <property type="match status" value="1"/>
</dbReference>
<evidence type="ECO:0000313" key="10">
    <source>
        <dbReference type="Proteomes" id="UP000297597"/>
    </source>
</evidence>
<dbReference type="NCBIfam" id="TIGR02902">
    <property type="entry name" value="spore_lonB"/>
    <property type="match status" value="1"/>
</dbReference>
<evidence type="ECO:0000259" key="7">
    <source>
        <dbReference type="PROSITE" id="PS50045"/>
    </source>
</evidence>
<dbReference type="GO" id="GO:0006508">
    <property type="term" value="P:proteolysis"/>
    <property type="evidence" value="ECO:0007669"/>
    <property type="project" value="UniProtKB-KW"/>
</dbReference>
<dbReference type="PRINTS" id="PR00830">
    <property type="entry name" value="ENDOLAPTASE"/>
</dbReference>
<dbReference type="InterPro" id="IPR000523">
    <property type="entry name" value="Mg_chelatse_chII-like_cat_dom"/>
</dbReference>
<dbReference type="CDD" id="cd00009">
    <property type="entry name" value="AAA"/>
    <property type="match status" value="1"/>
</dbReference>
<dbReference type="InterPro" id="IPR008269">
    <property type="entry name" value="Lon_proteolytic"/>
</dbReference>
<protein>
    <recommendedName>
        <fullName evidence="5">endopeptidase La</fullName>
        <ecNumber evidence="5">3.4.21.53</ecNumber>
    </recommendedName>
</protein>
<dbReference type="InterPro" id="IPR014251">
    <property type="entry name" value="Spore_LonB"/>
</dbReference>
<keyword evidence="6" id="KW-1133">Transmembrane helix</keyword>
<name>A0A4Y7RWS6_9FIRM</name>
<accession>A0A4Y7RWS6</accession>
<dbReference type="InterPro" id="IPR025943">
    <property type="entry name" value="Sigma_54_int_dom_ATP-bd_2"/>
</dbReference>
<dbReference type="RefSeq" id="WP_134212583.1">
    <property type="nucleotide sequence ID" value="NZ_QFFZ01000005.1"/>
</dbReference>
<evidence type="ECO:0000256" key="4">
    <source>
        <dbReference type="ARBA" id="ARBA00026070"/>
    </source>
</evidence>
<feature type="transmembrane region" description="Helical" evidence="6">
    <location>
        <begin position="6"/>
        <end position="28"/>
    </location>
</feature>
<dbReference type="InterPro" id="IPR003593">
    <property type="entry name" value="AAA+_ATPase"/>
</dbReference>
<dbReference type="InterPro" id="IPR027065">
    <property type="entry name" value="Lon_Prtase"/>
</dbReference>
<feature type="domain" description="Lon proteolytic" evidence="8">
    <location>
        <begin position="354"/>
        <end position="542"/>
    </location>
</feature>
<keyword evidence="3 5" id="KW-0720">Serine protease</keyword>
<dbReference type="GO" id="GO:0004176">
    <property type="term" value="F:ATP-dependent peptidase activity"/>
    <property type="evidence" value="ECO:0007669"/>
    <property type="project" value="UniProtKB-UniRule"/>
</dbReference>
<comment type="subunit">
    <text evidence="4">Homohexamer. Organized in a ring with a central cavity.</text>
</comment>
<dbReference type="GO" id="GO:0005524">
    <property type="term" value="F:ATP binding"/>
    <property type="evidence" value="ECO:0007669"/>
    <property type="project" value="InterPro"/>
</dbReference>
<dbReference type="OrthoDB" id="2318150at2"/>
<keyword evidence="10" id="KW-1185">Reference proteome</keyword>